<dbReference type="RefSeq" id="WP_135649019.1">
    <property type="nucleotide sequence ID" value="NZ_RQGF01000015.1"/>
</dbReference>
<accession>A0A4R9KA65</accession>
<feature type="transmembrane region" description="Helical" evidence="8">
    <location>
        <begin position="341"/>
        <end position="361"/>
    </location>
</feature>
<feature type="domain" description="Major facilitator superfamily (MFS) profile" evidence="9">
    <location>
        <begin position="8"/>
        <end position="391"/>
    </location>
</feature>
<dbReference type="Pfam" id="PF07690">
    <property type="entry name" value="MFS_1"/>
    <property type="match status" value="1"/>
</dbReference>
<reference evidence="10" key="1">
    <citation type="journal article" date="2019" name="PLoS Negl. Trop. Dis.">
        <title>Revisiting the worldwide diversity of Leptospira species in the environment.</title>
        <authorList>
            <person name="Vincent A.T."/>
            <person name="Schiettekatte O."/>
            <person name="Bourhy P."/>
            <person name="Veyrier F.J."/>
            <person name="Picardeau M."/>
        </authorList>
    </citation>
    <scope>NUCLEOTIDE SEQUENCE [LARGE SCALE GENOMIC DNA]</scope>
    <source>
        <strain evidence="10">201702455</strain>
    </source>
</reference>
<sequence length="398" mass="42947">MAKSNTTLIILLGALTAVGPFSIDMYLPGMDSIANYFETPIENAQLTLASFIFGISFGQLFYGPIIDRFGRKTPLIVGMVLYIVSSLACAFSPSIWALVFFRFLQSLGACAGMVIPRAVIRDAFPPHEGAKVFSQIILVMGVAPIIAPSIGALLLDYMDWKWIFHALAAISVVTLITTIVSFQDRKGPDQSISLKIIPVLKEYAEVFSNHHFRAYALTSGFAAAVMFAYIGGSPYVFKVLHGLDNKEYGILFSFNAGGLILSSQLNRLLLKKYEAASIVKFVCLSYFPVSFCLVLFSILGFGFIPMLVLIFLLVSAFGLIVPNSSALAMAPFSKNAGSASALMGALQLGFGSISTAAVSILHDGSELPMLIVMSVGGLSAMFCLLLSGRKIRHLKELN</sequence>
<dbReference type="NCBIfam" id="TIGR00710">
    <property type="entry name" value="efflux_Bcr_CflA"/>
    <property type="match status" value="1"/>
</dbReference>
<evidence type="ECO:0000256" key="7">
    <source>
        <dbReference type="ARBA" id="ARBA00023136"/>
    </source>
</evidence>
<dbReference type="GO" id="GO:1990961">
    <property type="term" value="P:xenobiotic detoxification by transmembrane export across the plasma membrane"/>
    <property type="evidence" value="ECO:0007669"/>
    <property type="project" value="InterPro"/>
</dbReference>
<keyword evidence="4" id="KW-1003">Cell membrane</keyword>
<feature type="transmembrane region" description="Helical" evidence="8">
    <location>
        <begin position="103"/>
        <end position="120"/>
    </location>
</feature>
<feature type="transmembrane region" description="Helical" evidence="8">
    <location>
        <begin position="214"/>
        <end position="236"/>
    </location>
</feature>
<feature type="transmembrane region" description="Helical" evidence="8">
    <location>
        <begin position="75"/>
        <end position="97"/>
    </location>
</feature>
<name>A0A4R9KA65_9LEPT</name>
<comment type="similarity">
    <text evidence="2">Belongs to the major facilitator superfamily. Bcr/CmlA family.</text>
</comment>
<dbReference type="InterPro" id="IPR036259">
    <property type="entry name" value="MFS_trans_sf"/>
</dbReference>
<dbReference type="OrthoDB" id="9800416at2"/>
<comment type="caution">
    <text evidence="10">The sequence shown here is derived from an EMBL/GenBank/DDBJ whole genome shotgun (WGS) entry which is preliminary data.</text>
</comment>
<feature type="transmembrane region" description="Helical" evidence="8">
    <location>
        <begin position="367"/>
        <end position="386"/>
    </location>
</feature>
<evidence type="ECO:0000256" key="1">
    <source>
        <dbReference type="ARBA" id="ARBA00004651"/>
    </source>
</evidence>
<feature type="transmembrane region" description="Helical" evidence="8">
    <location>
        <begin position="281"/>
        <end position="301"/>
    </location>
</feature>
<dbReference type="GO" id="GO:0005886">
    <property type="term" value="C:plasma membrane"/>
    <property type="evidence" value="ECO:0007669"/>
    <property type="project" value="UniProtKB-SubCell"/>
</dbReference>
<feature type="transmembrane region" description="Helical" evidence="8">
    <location>
        <begin position="162"/>
        <end position="182"/>
    </location>
</feature>
<dbReference type="Gene3D" id="1.20.1720.10">
    <property type="entry name" value="Multidrug resistance protein D"/>
    <property type="match status" value="1"/>
</dbReference>
<dbReference type="AlphaFoldDB" id="A0A4R9KA65"/>
<feature type="transmembrane region" description="Helical" evidence="8">
    <location>
        <begin position="307"/>
        <end position="329"/>
    </location>
</feature>
<keyword evidence="3" id="KW-0813">Transport</keyword>
<dbReference type="FunFam" id="1.20.1720.10:FF:000005">
    <property type="entry name" value="Bcr/CflA family efflux transporter"/>
    <property type="match status" value="1"/>
</dbReference>
<keyword evidence="6 8" id="KW-1133">Transmembrane helix</keyword>
<evidence type="ECO:0000256" key="3">
    <source>
        <dbReference type="ARBA" id="ARBA00022448"/>
    </source>
</evidence>
<protein>
    <submittedName>
        <fullName evidence="10">Bcr/CflA family efflux MFS transporter</fullName>
    </submittedName>
</protein>
<proteinExistence type="inferred from homology"/>
<feature type="transmembrane region" description="Helical" evidence="8">
    <location>
        <begin position="132"/>
        <end position="150"/>
    </location>
</feature>
<dbReference type="InterPro" id="IPR004812">
    <property type="entry name" value="Efflux_drug-R_Bcr/CmlA"/>
</dbReference>
<keyword evidence="5 8" id="KW-0812">Transmembrane</keyword>
<dbReference type="EMBL" id="RQGF01000015">
    <property type="protein sequence ID" value="TGL62895.1"/>
    <property type="molecule type" value="Genomic_DNA"/>
</dbReference>
<organism evidence="10 11">
    <name type="scientific">Leptospira sarikeiensis</name>
    <dbReference type="NCBI Taxonomy" id="2484943"/>
    <lineage>
        <taxon>Bacteria</taxon>
        <taxon>Pseudomonadati</taxon>
        <taxon>Spirochaetota</taxon>
        <taxon>Spirochaetia</taxon>
        <taxon>Leptospirales</taxon>
        <taxon>Leptospiraceae</taxon>
        <taxon>Leptospira</taxon>
    </lineage>
</organism>
<dbReference type="Proteomes" id="UP000297762">
    <property type="component" value="Unassembled WGS sequence"/>
</dbReference>
<dbReference type="InterPro" id="IPR020846">
    <property type="entry name" value="MFS_dom"/>
</dbReference>
<feature type="transmembrane region" description="Helical" evidence="8">
    <location>
        <begin position="248"/>
        <end position="269"/>
    </location>
</feature>
<dbReference type="InterPro" id="IPR011701">
    <property type="entry name" value="MFS"/>
</dbReference>
<feature type="transmembrane region" description="Helical" evidence="8">
    <location>
        <begin position="44"/>
        <end position="63"/>
    </location>
</feature>
<dbReference type="SUPFAM" id="SSF103473">
    <property type="entry name" value="MFS general substrate transporter"/>
    <property type="match status" value="1"/>
</dbReference>
<evidence type="ECO:0000259" key="9">
    <source>
        <dbReference type="PROSITE" id="PS50850"/>
    </source>
</evidence>
<keyword evidence="11" id="KW-1185">Reference proteome</keyword>
<dbReference type="PANTHER" id="PTHR23502">
    <property type="entry name" value="MAJOR FACILITATOR SUPERFAMILY"/>
    <property type="match status" value="1"/>
</dbReference>
<evidence type="ECO:0000313" key="10">
    <source>
        <dbReference type="EMBL" id="TGL62895.1"/>
    </source>
</evidence>
<dbReference type="PROSITE" id="PS50850">
    <property type="entry name" value="MFS"/>
    <property type="match status" value="1"/>
</dbReference>
<dbReference type="PANTHER" id="PTHR23502:SF132">
    <property type="entry name" value="POLYAMINE TRANSPORTER 2-RELATED"/>
    <property type="match status" value="1"/>
</dbReference>
<evidence type="ECO:0000256" key="8">
    <source>
        <dbReference type="SAM" id="Phobius"/>
    </source>
</evidence>
<evidence type="ECO:0000256" key="5">
    <source>
        <dbReference type="ARBA" id="ARBA00022692"/>
    </source>
</evidence>
<gene>
    <name evidence="10" type="ORF">EHQ64_08285</name>
</gene>
<keyword evidence="7 8" id="KW-0472">Membrane</keyword>
<dbReference type="CDD" id="cd17320">
    <property type="entry name" value="MFS_MdfA_MDR_like"/>
    <property type="match status" value="1"/>
</dbReference>
<evidence type="ECO:0000256" key="6">
    <source>
        <dbReference type="ARBA" id="ARBA00022989"/>
    </source>
</evidence>
<evidence type="ECO:0000256" key="4">
    <source>
        <dbReference type="ARBA" id="ARBA00022475"/>
    </source>
</evidence>
<evidence type="ECO:0000313" key="11">
    <source>
        <dbReference type="Proteomes" id="UP000297762"/>
    </source>
</evidence>
<comment type="subcellular location">
    <subcellularLocation>
        <location evidence="1">Cell membrane</location>
        <topology evidence="1">Multi-pass membrane protein</topology>
    </subcellularLocation>
</comment>
<evidence type="ECO:0000256" key="2">
    <source>
        <dbReference type="ARBA" id="ARBA00006236"/>
    </source>
</evidence>
<dbReference type="GO" id="GO:0042910">
    <property type="term" value="F:xenobiotic transmembrane transporter activity"/>
    <property type="evidence" value="ECO:0007669"/>
    <property type="project" value="InterPro"/>
</dbReference>